<feature type="transmembrane region" description="Helical" evidence="1">
    <location>
        <begin position="85"/>
        <end position="109"/>
    </location>
</feature>
<evidence type="ECO:0000313" key="3">
    <source>
        <dbReference type="Proteomes" id="UP000198597"/>
    </source>
</evidence>
<evidence type="ECO:0000313" key="2">
    <source>
        <dbReference type="EMBL" id="SDP83421.1"/>
    </source>
</evidence>
<feature type="transmembrane region" description="Helical" evidence="1">
    <location>
        <begin position="295"/>
        <end position="314"/>
    </location>
</feature>
<dbReference type="OrthoDB" id="3190590at2"/>
<dbReference type="EMBL" id="FNJM01000022">
    <property type="protein sequence ID" value="SDP83421.1"/>
    <property type="molecule type" value="Genomic_DNA"/>
</dbReference>
<feature type="transmembrane region" description="Helical" evidence="1">
    <location>
        <begin position="224"/>
        <end position="243"/>
    </location>
</feature>
<feature type="transmembrane region" description="Helical" evidence="1">
    <location>
        <begin position="263"/>
        <end position="283"/>
    </location>
</feature>
<keyword evidence="1" id="KW-0812">Transmembrane</keyword>
<dbReference type="Proteomes" id="UP000198597">
    <property type="component" value="Unassembled WGS sequence"/>
</dbReference>
<dbReference type="STRING" id="94869.SAMN04488529_12220"/>
<dbReference type="AlphaFoldDB" id="A0A1H0VYL2"/>
<keyword evidence="1" id="KW-0472">Membrane</keyword>
<name>A0A1H0VYL2_9CLOT</name>
<feature type="transmembrane region" description="Helical" evidence="1">
    <location>
        <begin position="184"/>
        <end position="204"/>
    </location>
</feature>
<evidence type="ECO:0008006" key="4">
    <source>
        <dbReference type="Google" id="ProtNLM"/>
    </source>
</evidence>
<dbReference type="InterPro" id="IPR026366">
    <property type="entry name" value="Seleno_YedE"/>
</dbReference>
<reference evidence="2 3" key="1">
    <citation type="submission" date="2016-10" db="EMBL/GenBank/DDBJ databases">
        <authorList>
            <person name="de Groot N.N."/>
        </authorList>
    </citation>
    <scope>NUCLEOTIDE SEQUENCE [LARGE SCALE GENOMIC DNA]</scope>
    <source>
        <strain evidence="2 3">DSM 12272</strain>
    </source>
</reference>
<feature type="transmembrane region" description="Helical" evidence="1">
    <location>
        <begin position="55"/>
        <end position="73"/>
    </location>
</feature>
<feature type="transmembrane region" description="Helical" evidence="1">
    <location>
        <begin position="160"/>
        <end position="178"/>
    </location>
</feature>
<keyword evidence="3" id="KW-1185">Reference proteome</keyword>
<dbReference type="NCBIfam" id="TIGR04112">
    <property type="entry name" value="seleno_YedE"/>
    <property type="match status" value="1"/>
</dbReference>
<feature type="transmembrane region" description="Helical" evidence="1">
    <location>
        <begin position="7"/>
        <end position="25"/>
    </location>
</feature>
<organism evidence="2 3">
    <name type="scientific">Clostridium gasigenes</name>
    <dbReference type="NCBI Taxonomy" id="94869"/>
    <lineage>
        <taxon>Bacteria</taxon>
        <taxon>Bacillati</taxon>
        <taxon>Bacillota</taxon>
        <taxon>Clostridia</taxon>
        <taxon>Eubacteriales</taxon>
        <taxon>Clostridiaceae</taxon>
        <taxon>Clostridium</taxon>
    </lineage>
</organism>
<protein>
    <recommendedName>
        <fullName evidence="4">Sulphur transport domain-containing protein</fullName>
    </recommendedName>
</protein>
<evidence type="ECO:0000256" key="1">
    <source>
        <dbReference type="SAM" id="Phobius"/>
    </source>
</evidence>
<accession>A0A1H0VYL2</accession>
<dbReference type="InterPro" id="IPR007272">
    <property type="entry name" value="Sulf_transp_TsuA/YedE"/>
</dbReference>
<dbReference type="RefSeq" id="WP_089973496.1">
    <property type="nucleotide sequence ID" value="NZ_FNJM01000022.1"/>
</dbReference>
<feature type="transmembrane region" description="Helical" evidence="1">
    <location>
        <begin position="326"/>
        <end position="344"/>
    </location>
</feature>
<gene>
    <name evidence="2" type="ORF">SAMN04488529_12220</name>
</gene>
<dbReference type="Pfam" id="PF04143">
    <property type="entry name" value="Sulf_transp"/>
    <property type="match status" value="1"/>
</dbReference>
<sequence>MKNKKGIILAGIIIGILAVALVKLGNPVNMGICVACFIRDTAGALGLHRAEVVQYIRPEVIGMVLGAFILAITKKEFNVRGGSSPFIRFILGFFVMIGALMFLGCPLRMMLRIAGGDLNAVVGLVGFIVGILVGVYFLNNGFTLKRSYKLTKLEGTMFPIVNVILLSLLLCAPAFILFSKEGPGSLHAPIWLALSAGLIIGALAQRTRLCTVGGIRDVVLFKDWYLLSGFVAIIVTVLIGNLFLGSFKLGFEAQAIAHTDGMWNFLGMVLVGYASVLLGGCPLRQLILAGEGNIDSVITIIGLAVGAAFVHNFGLASSAKGTTFNGRVAVIIGIVVIVGISIINSDLKLSFKKKGDVKVDIN</sequence>
<keyword evidence="1" id="KW-1133">Transmembrane helix</keyword>
<proteinExistence type="predicted"/>
<feature type="transmembrane region" description="Helical" evidence="1">
    <location>
        <begin position="121"/>
        <end position="139"/>
    </location>
</feature>